<dbReference type="PROSITE" id="PS51257">
    <property type="entry name" value="PROKAR_LIPOPROTEIN"/>
    <property type="match status" value="1"/>
</dbReference>
<evidence type="ECO:0000313" key="1">
    <source>
        <dbReference type="EMBL" id="QDH93053.1"/>
    </source>
</evidence>
<evidence type="ECO:0000313" key="2">
    <source>
        <dbReference type="Proteomes" id="UP000317263"/>
    </source>
</evidence>
<dbReference type="EMBL" id="MK937605">
    <property type="protein sequence ID" value="QDH93053.1"/>
    <property type="molecule type" value="Genomic_DNA"/>
</dbReference>
<accession>A0A514DHH7</accession>
<organism evidence="1 2">
    <name type="scientific">Mycobacterium phage Stephig9</name>
    <dbReference type="NCBI Taxonomy" id="2591224"/>
    <lineage>
        <taxon>Viruses</taxon>
        <taxon>Duplodnaviria</taxon>
        <taxon>Heunggongvirae</taxon>
        <taxon>Uroviricota</taxon>
        <taxon>Caudoviricetes</taxon>
        <taxon>Fromanvirus</taxon>
        <taxon>Fromanvirus astro</taxon>
    </lineage>
</organism>
<evidence type="ECO:0008006" key="3">
    <source>
        <dbReference type="Google" id="ProtNLM"/>
    </source>
</evidence>
<sequence>MKKFIAAAIAAIAIALGTTACEGGTGPAPTYDDGRSGLVIGPGGLGVDLGGGMHINPSTGGIGFGVPI</sequence>
<reference evidence="1 2" key="1">
    <citation type="submission" date="2019-05" db="EMBL/GenBank/DDBJ databases">
        <authorList>
            <person name="Chung H.-M."/>
            <person name="Dalia R."/>
            <person name="Diaz J."/>
            <person name="Khakhina S."/>
            <person name="Lee-Soety J.Y."/>
            <person name="Lindberg H.M."/>
            <person name="Pape-Zambito D.A."/>
            <person name="Sunnen C.N."/>
            <person name="Garlena R.A."/>
            <person name="Russell D.A."/>
            <person name="Pope W.H."/>
            <person name="Jacobs-Sera D."/>
            <person name="Hatfull G.F."/>
        </authorList>
    </citation>
    <scope>NUCLEOTIDE SEQUENCE [LARGE SCALE GENOMIC DNA]</scope>
</reference>
<name>A0A514DHH7_9CAUD</name>
<proteinExistence type="predicted"/>
<gene>
    <name evidence="1" type="primary">34</name>
    <name evidence="1" type="ORF">SEA_STEPHIG9_34</name>
</gene>
<dbReference type="Proteomes" id="UP000317263">
    <property type="component" value="Segment"/>
</dbReference>
<protein>
    <recommendedName>
        <fullName evidence="3">Lipoprotein</fullName>
    </recommendedName>
</protein>